<evidence type="ECO:0000256" key="1">
    <source>
        <dbReference type="ARBA" id="ARBA00004477"/>
    </source>
</evidence>
<dbReference type="OrthoDB" id="1741594at2759"/>
<feature type="transmembrane region" description="Helical" evidence="13">
    <location>
        <begin position="146"/>
        <end position="165"/>
    </location>
</feature>
<dbReference type="EC" id="2.4.1.-" evidence="13"/>
<feature type="transmembrane region" description="Helical" evidence="13">
    <location>
        <begin position="225"/>
        <end position="246"/>
    </location>
</feature>
<keyword evidence="4 13" id="KW-0337">GPI-anchor biosynthesis</keyword>
<comment type="function">
    <text evidence="11 13">Catalytic subunit of the glycosylphosphatidylinositol-mannosyltransferase I complex which catalyzes the transfer of the first mannose, via an alpha-1,4 bond from a dolichol-phosphate-mannose (Dol-P-Man) to the glucosaminyl acyl phosphatidylinositol (GlcN-(acyl)PI) intermediate to generate alpha-D-Man-(1-&gt;4)-alpha-D-GlcN-(1-&gt;6)-(1-radyl,2-acyl-sn-glycero-3-phospho)-2-acyl-inositol and participates in the sixth step of the glycosylphosphatidylinositol-anchor biosynthesis.</text>
</comment>
<keyword evidence="5 13" id="KW-0328">Glycosyltransferase</keyword>
<keyword evidence="10 13" id="KW-0472">Membrane</keyword>
<evidence type="ECO:0000256" key="5">
    <source>
        <dbReference type="ARBA" id="ARBA00022676"/>
    </source>
</evidence>
<feature type="transmembrane region" description="Helical" evidence="13">
    <location>
        <begin position="12"/>
        <end position="30"/>
    </location>
</feature>
<name>A0A1E1W669_PECGO</name>
<evidence type="ECO:0000256" key="3">
    <source>
        <dbReference type="ARBA" id="ARBA00011071"/>
    </source>
</evidence>
<proteinExistence type="inferred from homology"/>
<feature type="transmembrane region" description="Helical" evidence="13">
    <location>
        <begin position="267"/>
        <end position="284"/>
    </location>
</feature>
<dbReference type="PANTHER" id="PTHR12886">
    <property type="entry name" value="PIG-M MANNOSYLTRANSFERASE"/>
    <property type="match status" value="1"/>
</dbReference>
<feature type="transmembrane region" description="Helical" evidence="13">
    <location>
        <begin position="290"/>
        <end position="307"/>
    </location>
</feature>
<dbReference type="UniPathway" id="UPA00196"/>
<keyword evidence="9 13" id="KW-1133">Transmembrane helix</keyword>
<dbReference type="InterPro" id="IPR007704">
    <property type="entry name" value="PIG-M"/>
</dbReference>
<evidence type="ECO:0000256" key="2">
    <source>
        <dbReference type="ARBA" id="ARBA00004687"/>
    </source>
</evidence>
<evidence type="ECO:0000256" key="10">
    <source>
        <dbReference type="ARBA" id="ARBA00023136"/>
    </source>
</evidence>
<feature type="transmembrane region" description="Helical" evidence="13">
    <location>
        <begin position="314"/>
        <end position="335"/>
    </location>
</feature>
<dbReference type="Pfam" id="PF05007">
    <property type="entry name" value="Mannosyl_trans"/>
    <property type="match status" value="1"/>
</dbReference>
<evidence type="ECO:0000256" key="9">
    <source>
        <dbReference type="ARBA" id="ARBA00022989"/>
    </source>
</evidence>
<feature type="transmembrane region" description="Helical" evidence="13">
    <location>
        <begin position="177"/>
        <end position="198"/>
    </location>
</feature>
<evidence type="ECO:0000256" key="12">
    <source>
        <dbReference type="ARBA" id="ARBA00093608"/>
    </source>
</evidence>
<evidence type="ECO:0000256" key="6">
    <source>
        <dbReference type="ARBA" id="ARBA00022679"/>
    </source>
</evidence>
<keyword evidence="6 13" id="KW-0808">Transferase</keyword>
<reference evidence="14" key="1">
    <citation type="submission" date="2015-09" db="EMBL/GenBank/DDBJ databases">
        <title>De novo assembly of Pectinophora gossypiella (Pink Bollworm) gut transcriptome.</title>
        <authorList>
            <person name="Tassone E.E."/>
        </authorList>
    </citation>
    <scope>NUCLEOTIDE SEQUENCE</scope>
</reference>
<evidence type="ECO:0000256" key="8">
    <source>
        <dbReference type="ARBA" id="ARBA00022824"/>
    </source>
</evidence>
<dbReference type="AlphaFoldDB" id="A0A1E1W669"/>
<feature type="transmembrane region" description="Helical" evidence="13">
    <location>
        <begin position="384"/>
        <end position="404"/>
    </location>
</feature>
<accession>A0A1E1W669</accession>
<organism evidence="14">
    <name type="scientific">Pectinophora gossypiella</name>
    <name type="common">Cotton pink bollworm</name>
    <name type="synonym">Depressaria gossypiella</name>
    <dbReference type="NCBI Taxonomy" id="13191"/>
    <lineage>
        <taxon>Eukaryota</taxon>
        <taxon>Metazoa</taxon>
        <taxon>Ecdysozoa</taxon>
        <taxon>Arthropoda</taxon>
        <taxon>Hexapoda</taxon>
        <taxon>Insecta</taxon>
        <taxon>Pterygota</taxon>
        <taxon>Neoptera</taxon>
        <taxon>Endopterygota</taxon>
        <taxon>Lepidoptera</taxon>
        <taxon>Glossata</taxon>
        <taxon>Ditrysia</taxon>
        <taxon>Gelechioidea</taxon>
        <taxon>Gelechiidae</taxon>
        <taxon>Apatetrinae</taxon>
        <taxon>Pectinophora</taxon>
    </lineage>
</organism>
<comment type="pathway">
    <text evidence="2 13">Glycolipid biosynthesis; glycosylphosphatidylinositol-anchor biosynthesis.</text>
</comment>
<comment type="subcellular location">
    <subcellularLocation>
        <location evidence="1 13">Endoplasmic reticulum membrane</location>
        <topology evidence="1 13">Multi-pass membrane protein</topology>
    </subcellularLocation>
</comment>
<keyword evidence="7 13" id="KW-0812">Transmembrane</keyword>
<dbReference type="GO" id="GO:0006506">
    <property type="term" value="P:GPI anchor biosynthetic process"/>
    <property type="evidence" value="ECO:0007669"/>
    <property type="project" value="UniProtKB-UniPathway"/>
</dbReference>
<dbReference type="GO" id="GO:0005789">
    <property type="term" value="C:endoplasmic reticulum membrane"/>
    <property type="evidence" value="ECO:0007669"/>
    <property type="project" value="UniProtKB-SubCell"/>
</dbReference>
<evidence type="ECO:0000256" key="11">
    <source>
        <dbReference type="ARBA" id="ARBA00093408"/>
    </source>
</evidence>
<dbReference type="GO" id="GO:0004376">
    <property type="term" value="F:GPI mannosyltransferase activity"/>
    <property type="evidence" value="ECO:0007669"/>
    <property type="project" value="InterPro"/>
</dbReference>
<protein>
    <recommendedName>
        <fullName evidence="12 13">GPI alpha-1,4-mannosyltransferase I, catalytic subunit</fullName>
        <ecNumber evidence="13">2.4.1.-</ecNumber>
    </recommendedName>
    <alternativeName>
        <fullName evidence="13">GPI mannosyltransferase I</fullName>
    </alternativeName>
</protein>
<dbReference type="PANTHER" id="PTHR12886:SF0">
    <property type="entry name" value="GPI MANNOSYLTRANSFERASE 1"/>
    <property type="match status" value="1"/>
</dbReference>
<dbReference type="GO" id="GO:0051751">
    <property type="term" value="F:alpha-1,4-mannosyltransferase activity"/>
    <property type="evidence" value="ECO:0007669"/>
    <property type="project" value="InterPro"/>
</dbReference>
<keyword evidence="8 13" id="KW-0256">Endoplasmic reticulum</keyword>
<gene>
    <name evidence="14" type="ORF">g.8577</name>
</gene>
<dbReference type="EMBL" id="GDQN01008572">
    <property type="protein sequence ID" value="JAT82482.1"/>
    <property type="molecule type" value="Transcribed_RNA"/>
</dbReference>
<comment type="similarity">
    <text evidence="3 13">Belongs to the PIGM family.</text>
</comment>
<evidence type="ECO:0000313" key="14">
    <source>
        <dbReference type="EMBL" id="JAT82482.1"/>
    </source>
</evidence>
<feature type="transmembrane region" description="Helical" evidence="13">
    <location>
        <begin position="355"/>
        <end position="377"/>
    </location>
</feature>
<sequence>MERVKQFINLPFTYHLFFGHLLRLFLILYADYHDQHFDVPYTDVDYKVFTDAARHVLKGESPYKRHTYRYSPVIAYLLLPNIVIGRNFGKLLFSTFDVLVTIAIKSLVEHQLGGPADRQISRISMYCALFWLYNPMSIAISTRGNADTVPCFFIILSVLFLQTNVVRGMKKYALSGILLGIAIHLRLYPLVFSFPMYLSLGDYKINRRTSMSDGLLALIPNKKQITLALTCVLTLFTITHAMYLLYQYEFLFETYIYHLFRKDTRHNFSVLFYYSYLTMDQLAFDMVKTISQVLEFIILFVISLAFGEPQTLTFAMFCQAVVLVAFNSVMTSQYFVWFLSLLPLVVHNLKIKPAIALVLAVIWLATQGAWLFYAYLLEFKSREVFILIWLKSILFFCANIYVLGQLIKNYCPGYGFGQLKMVLKKTK</sequence>
<evidence type="ECO:0000256" key="7">
    <source>
        <dbReference type="ARBA" id="ARBA00022692"/>
    </source>
</evidence>
<evidence type="ECO:0000256" key="4">
    <source>
        <dbReference type="ARBA" id="ARBA00022502"/>
    </source>
</evidence>
<evidence type="ECO:0000256" key="13">
    <source>
        <dbReference type="RuleBase" id="RU365064"/>
    </source>
</evidence>
<dbReference type="GO" id="GO:1990529">
    <property type="term" value="C:glycosylphosphatidylinositol-mannosyltransferase I complex"/>
    <property type="evidence" value="ECO:0007669"/>
    <property type="project" value="TreeGrafter"/>
</dbReference>